<proteinExistence type="predicted"/>
<name>A0ABZ2ENB8_9BACT</name>
<feature type="transmembrane region" description="Helical" evidence="1">
    <location>
        <begin position="156"/>
        <end position="174"/>
    </location>
</feature>
<organism evidence="2 3">
    <name type="scientific">Mycovorax composti</name>
    <dbReference type="NCBI Taxonomy" id="2962693"/>
    <lineage>
        <taxon>Bacteria</taxon>
        <taxon>Pseudomonadati</taxon>
        <taxon>Bacteroidota</taxon>
        <taxon>Chitinophagia</taxon>
        <taxon>Chitinophagales</taxon>
        <taxon>Chitinophagaceae</taxon>
        <taxon>Mycovorax</taxon>
    </lineage>
</organism>
<evidence type="ECO:0000313" key="3">
    <source>
        <dbReference type="Proteomes" id="UP001321305"/>
    </source>
</evidence>
<evidence type="ECO:0008006" key="4">
    <source>
        <dbReference type="Google" id="ProtNLM"/>
    </source>
</evidence>
<keyword evidence="1" id="KW-0812">Transmembrane</keyword>
<reference evidence="3" key="1">
    <citation type="submission" date="2024-01" db="EMBL/GenBank/DDBJ databases">
        <title>Mycovorax composti gen. nov. sp. nov., a member of the family Chitinophagaceae isolated from button mushroom compost.</title>
        <authorList>
            <person name="Thai M."/>
            <person name="Bell T.L."/>
            <person name="Kertesz M.A."/>
        </authorList>
    </citation>
    <scope>NUCLEOTIDE SEQUENCE [LARGE SCALE GENOMIC DNA]</scope>
    <source>
        <strain evidence="3">C216</strain>
    </source>
</reference>
<gene>
    <name evidence="2" type="ORF">PIECOFPK_02396</name>
</gene>
<dbReference type="EMBL" id="CP144143">
    <property type="protein sequence ID" value="WWC84656.1"/>
    <property type="molecule type" value="Genomic_DNA"/>
</dbReference>
<feature type="transmembrane region" description="Helical" evidence="1">
    <location>
        <begin position="205"/>
        <end position="230"/>
    </location>
</feature>
<sequence length="438" mass="51125">MSPASNQWSTTTQWLFRFFFIYFLLQVLQLDYKFYKDVFAIRLGAIYYGDIFRLAHYYPEFISSSPLYNWFLIVALSVIGAIVWSAIDKQAKEYAQLYYWLRVLLRYRLAFALTAYAFIKIFPLQSPFPTLSQLNTQYGEFTTWQLFSVSLGTAPLYQIFLGWVELVAAVLLLWRRTTAIGAFIVLLFTGNVLFSNLAYEGGEVGYSLFLVLLALVLFAYDAQRIFNVVVWGRKAIADRFLPIIKPQFKVWRWVLKGVFIFFILIFYGFKTYQGYKKNPHNIPIAKGLPDVAGVYNVAHFSINNDTLPYNSLDPIRWQQVVFEEWATLSIKSNRDVIIDSNNVEQVSPIDWDKKYESQGTIRRHFYAYTVDSIQQLLHLHNKNAHYPADTFTLHYARPDTNMIILQGRINNTDSIYTVLTKNPKKYLLIEGRRKPQTL</sequence>
<evidence type="ECO:0000313" key="2">
    <source>
        <dbReference type="EMBL" id="WWC84656.1"/>
    </source>
</evidence>
<feature type="transmembrane region" description="Helical" evidence="1">
    <location>
        <begin position="67"/>
        <end position="87"/>
    </location>
</feature>
<feature type="transmembrane region" description="Helical" evidence="1">
    <location>
        <begin position="181"/>
        <end position="199"/>
    </location>
</feature>
<accession>A0ABZ2ENB8</accession>
<keyword evidence="3" id="KW-1185">Reference proteome</keyword>
<keyword evidence="1" id="KW-1133">Transmembrane helix</keyword>
<protein>
    <recommendedName>
        <fullName evidence="4">DoxX family protein</fullName>
    </recommendedName>
</protein>
<evidence type="ECO:0000256" key="1">
    <source>
        <dbReference type="SAM" id="Phobius"/>
    </source>
</evidence>
<keyword evidence="1" id="KW-0472">Membrane</keyword>
<feature type="transmembrane region" description="Helical" evidence="1">
    <location>
        <begin position="250"/>
        <end position="269"/>
    </location>
</feature>
<dbReference type="RefSeq" id="WP_409965990.1">
    <property type="nucleotide sequence ID" value="NZ_CP144143.1"/>
</dbReference>
<feature type="transmembrane region" description="Helical" evidence="1">
    <location>
        <begin position="14"/>
        <end position="32"/>
    </location>
</feature>
<dbReference type="Proteomes" id="UP001321305">
    <property type="component" value="Chromosome"/>
</dbReference>